<feature type="transmembrane region" description="Helical" evidence="2">
    <location>
        <begin position="511"/>
        <end position="528"/>
    </location>
</feature>
<feature type="transmembrane region" description="Helical" evidence="2">
    <location>
        <begin position="611"/>
        <end position="629"/>
    </location>
</feature>
<dbReference type="PANTHER" id="PTHR38434:SF1">
    <property type="entry name" value="BLL2549 PROTEIN"/>
    <property type="match status" value="1"/>
</dbReference>
<protein>
    <submittedName>
        <fullName evidence="3">DUF2339 domain-containing protein</fullName>
    </submittedName>
</protein>
<dbReference type="RefSeq" id="WP_148918293.1">
    <property type="nucleotide sequence ID" value="NZ_VTAV01000002.1"/>
</dbReference>
<feature type="transmembrane region" description="Helical" evidence="2">
    <location>
        <begin position="209"/>
        <end position="229"/>
    </location>
</feature>
<feature type="region of interest" description="Disordered" evidence="1">
    <location>
        <begin position="46"/>
        <end position="78"/>
    </location>
</feature>
<feature type="transmembrane region" description="Helical" evidence="2">
    <location>
        <begin position="778"/>
        <end position="795"/>
    </location>
</feature>
<feature type="transmembrane region" description="Helical" evidence="2">
    <location>
        <begin position="341"/>
        <end position="358"/>
    </location>
</feature>
<feature type="transmembrane region" description="Helical" evidence="2">
    <location>
        <begin position="473"/>
        <end position="491"/>
    </location>
</feature>
<feature type="compositionally biased region" description="Low complexity" evidence="1">
    <location>
        <begin position="50"/>
        <end position="72"/>
    </location>
</feature>
<dbReference type="EMBL" id="VTAV01000002">
    <property type="protein sequence ID" value="TYR37554.1"/>
    <property type="molecule type" value="Genomic_DNA"/>
</dbReference>
<comment type="caution">
    <text evidence="3">The sequence shown here is derived from an EMBL/GenBank/DDBJ whole genome shotgun (WGS) entry which is preliminary data.</text>
</comment>
<feature type="transmembrane region" description="Helical" evidence="2">
    <location>
        <begin position="724"/>
        <end position="742"/>
    </location>
</feature>
<feature type="transmembrane region" description="Helical" evidence="2">
    <location>
        <begin position="153"/>
        <end position="173"/>
    </location>
</feature>
<evidence type="ECO:0000256" key="1">
    <source>
        <dbReference type="SAM" id="MobiDB-lite"/>
    </source>
</evidence>
<keyword evidence="2" id="KW-0472">Membrane</keyword>
<name>A0A5D4HAB3_9SPHI</name>
<feature type="transmembrane region" description="Helical" evidence="2">
    <location>
        <begin position="426"/>
        <end position="444"/>
    </location>
</feature>
<organism evidence="3 4">
    <name type="scientific">Sphingobacterium phlebotomi</name>
    <dbReference type="NCBI Taxonomy" id="2605433"/>
    <lineage>
        <taxon>Bacteria</taxon>
        <taxon>Pseudomonadati</taxon>
        <taxon>Bacteroidota</taxon>
        <taxon>Sphingobacteriia</taxon>
        <taxon>Sphingobacteriales</taxon>
        <taxon>Sphingobacteriaceae</taxon>
        <taxon>Sphingobacterium</taxon>
    </lineage>
</organism>
<feature type="transmembrane region" description="Helical" evidence="2">
    <location>
        <begin position="682"/>
        <end position="704"/>
    </location>
</feature>
<feature type="transmembrane region" description="Helical" evidence="2">
    <location>
        <begin position="581"/>
        <end position="599"/>
    </location>
</feature>
<feature type="transmembrane region" description="Helical" evidence="2">
    <location>
        <begin position="309"/>
        <end position="329"/>
    </location>
</feature>
<reference evidence="3 4" key="1">
    <citation type="submission" date="2019-08" db="EMBL/GenBank/DDBJ databases">
        <title>Phlebobacter frassis gen. nov. sp. nov., a new member of family Sphingobacteriaceae isolated from sand fly rearing media.</title>
        <authorList>
            <person name="Kakumanu M.L."/>
            <person name="Marayati B.F."/>
            <person name="Wada-Katsumata A."/>
            <person name="Wasserberg G."/>
            <person name="Schal C."/>
            <person name="Apperson C.S."/>
            <person name="Ponnusamy L."/>
        </authorList>
    </citation>
    <scope>NUCLEOTIDE SEQUENCE [LARGE SCALE GENOMIC DNA]</scope>
    <source>
        <strain evidence="3 4">SSI9</strain>
    </source>
</reference>
<feature type="transmembrane region" description="Helical" evidence="2">
    <location>
        <begin position="396"/>
        <end position="417"/>
    </location>
</feature>
<feature type="transmembrane region" description="Helical" evidence="2">
    <location>
        <begin position="263"/>
        <end position="279"/>
    </location>
</feature>
<keyword evidence="4" id="KW-1185">Reference proteome</keyword>
<feature type="transmembrane region" description="Helical" evidence="2">
    <location>
        <begin position="285"/>
        <end position="302"/>
    </location>
</feature>
<dbReference type="Proteomes" id="UP000322362">
    <property type="component" value="Unassembled WGS sequence"/>
</dbReference>
<keyword evidence="2" id="KW-0812">Transmembrane</keyword>
<evidence type="ECO:0000313" key="3">
    <source>
        <dbReference type="EMBL" id="TYR37554.1"/>
    </source>
</evidence>
<accession>A0A5D4HAB3</accession>
<feature type="transmembrane region" description="Helical" evidence="2">
    <location>
        <begin position="549"/>
        <end position="569"/>
    </location>
</feature>
<proteinExistence type="predicted"/>
<evidence type="ECO:0000256" key="2">
    <source>
        <dbReference type="SAM" id="Phobius"/>
    </source>
</evidence>
<evidence type="ECO:0000313" key="4">
    <source>
        <dbReference type="Proteomes" id="UP000322362"/>
    </source>
</evidence>
<gene>
    <name evidence="3" type="ORF">FXV77_06010</name>
</gene>
<feature type="transmembrane region" description="Helical" evidence="2">
    <location>
        <begin position="185"/>
        <end position="202"/>
    </location>
</feature>
<dbReference type="Pfam" id="PF10101">
    <property type="entry name" value="DUF2339"/>
    <property type="match status" value="1"/>
</dbReference>
<feature type="transmembrane region" description="Helical" evidence="2">
    <location>
        <begin position="644"/>
        <end position="661"/>
    </location>
</feature>
<dbReference type="AlphaFoldDB" id="A0A5D4HAB3"/>
<feature type="transmembrane region" description="Helical" evidence="2">
    <location>
        <begin position="749"/>
        <end position="766"/>
    </location>
</feature>
<feature type="transmembrane region" description="Helical" evidence="2">
    <location>
        <begin position="235"/>
        <end position="256"/>
    </location>
</feature>
<keyword evidence="2" id="KW-1133">Transmembrane helix</keyword>
<dbReference type="InterPro" id="IPR019286">
    <property type="entry name" value="DUF2339_TM"/>
</dbReference>
<sequence length="810" mass="92289">MEIIYILGFVILIVLILRQKDEITRLRKGLEQTFDQLMDIKSLLEDSRNSQPAQQSQADDSMEPEAPATTEEQPVLPDTELEEQPFLVSEAAPDTIHEESHLPPIPPVFEYNELPEPGEVHYIEPEKAEPTLSWFDRFKRDNPDLEKFIGENLINKIGIIILVLGISFFVKYAIDKDWINEPARVGIGILCGGLLLGVAHRLRVKYKAFSSVLVAGAIAVFYFTIAIAFHDYKLFSQTTAFILMVIITAFSIFVSVLYNRQELAVLSIIGGFAVPFMVSSGEGNYHVLFTYLLILNGGMLAISYFKRWFIVNFVAFVLTIGIFIGWLAAADMAQPVALRHVLVYASVFYAMFALAFVLNNVWHKNKFTNYEIASLISNTAVYYAAGHYIVDIIAPQSLGLFTVVLALFNLLSATLIYKKYKFDKNIIYVLIGLALTLATITIPVQFSGKYITLFWACEAVLLFWLTKQSNLKGFTLAGIIVQWLAVISLLIDLQTYMVNDVPYHPGYNMMFLTGLIVIASLVLSYRLFKINDYSTVIFGINFNHIAHRKIFYNLALLLGYVLPLIEIGYQADAYFFSSGTIYFLLYLYHMLYSTALLHFSSRQSADNIRWANAIAVFNMLFYIVIAYRLPLMEKEDMFIYEARVFPWAMALHYISILCLLYQTWFFVKNKATNSRFTVFNPAYLPWFIALFVVYLLSSEVNIAFLSGTDGWDVFYETKNSVIRVVFPVLWGILSFTFLIFGIRRNMKTARIIALSLLGITILKLFLYDIRMVSETGKIIAFILLGVLILIISFVYQKIKKLIVDDNEKAG</sequence>
<dbReference type="PANTHER" id="PTHR38434">
    <property type="entry name" value="BLL2549 PROTEIN"/>
    <property type="match status" value="1"/>
</dbReference>